<sequence>MRRIEADDFVVAYRGRVESSGFGASLGVTFLSRSGASVMQCGVTGDIGRLFFQVIEGQIALAERRSIIAVAFGGSKLTQGGVLEQDVIAARQWVCAELRRLEFGGVSSHWCPDRADAIQSVVVSPAQREILLVTEFHMSGEGHLVQRFE</sequence>
<organism evidence="1">
    <name type="scientific">Herbaspirillum huttiense subsp. nephrolepidis</name>
    <dbReference type="NCBI Taxonomy" id="3075126"/>
    <lineage>
        <taxon>Bacteria</taxon>
        <taxon>Pseudomonadati</taxon>
        <taxon>Pseudomonadota</taxon>
        <taxon>Betaproteobacteria</taxon>
        <taxon>Burkholderiales</taxon>
        <taxon>Oxalobacteraceae</taxon>
        <taxon>Herbaspirillum</taxon>
    </lineage>
</organism>
<dbReference type="RefSeq" id="WP_284077053.1">
    <property type="nucleotide sequence ID" value="NZ_JAVLSM010000007.1"/>
</dbReference>
<name>A0AAE4G836_9BURK</name>
<dbReference type="AlphaFoldDB" id="A0AAE4G836"/>
<accession>A0AAE4G836</accession>
<gene>
    <name evidence="1" type="ORF">RJN63_12140</name>
</gene>
<comment type="caution">
    <text evidence="1">The sequence shown here is derived from an EMBL/GenBank/DDBJ whole genome shotgun (WGS) entry which is preliminary data.</text>
</comment>
<evidence type="ECO:0000313" key="1">
    <source>
        <dbReference type="EMBL" id="MDT0337584.1"/>
    </source>
</evidence>
<reference evidence="1" key="1">
    <citation type="submission" date="2023-02" db="EMBL/GenBank/DDBJ databases">
        <title>Description of Herbaspirillum huttiense subsp. nephrolepsisexaltata and Herbaspirillum huttiense subsp. lycopersicon.</title>
        <authorList>
            <person name="Poudel M."/>
            <person name="Sharma A."/>
            <person name="Goss E."/>
            <person name="Tapia J.H."/>
            <person name="Harmon C.M."/>
            <person name="Jones J.B."/>
        </authorList>
    </citation>
    <scope>NUCLEOTIDE SEQUENCE</scope>
    <source>
        <strain evidence="1">NC40101</strain>
    </source>
</reference>
<dbReference type="EMBL" id="JAVRAA010000005">
    <property type="protein sequence ID" value="MDT0337584.1"/>
    <property type="molecule type" value="Genomic_DNA"/>
</dbReference>
<proteinExistence type="predicted"/>
<protein>
    <submittedName>
        <fullName evidence="1">Uncharacterized protein</fullName>
    </submittedName>
</protein>